<evidence type="ECO:0000256" key="7">
    <source>
        <dbReference type="ARBA" id="ARBA00022801"/>
    </source>
</evidence>
<feature type="domain" description="Peptidase A1" evidence="15">
    <location>
        <begin position="107"/>
        <end position="446"/>
    </location>
</feature>
<dbReference type="PROSITE" id="PS00141">
    <property type="entry name" value="ASP_PROTEASE"/>
    <property type="match status" value="1"/>
</dbReference>
<dbReference type="InterPro" id="IPR001969">
    <property type="entry name" value="Aspartic_peptidase_AS"/>
</dbReference>
<dbReference type="Pfam" id="PF14541">
    <property type="entry name" value="TAXi_C"/>
    <property type="match status" value="1"/>
</dbReference>
<dbReference type="PANTHER" id="PTHR13683:SF232">
    <property type="entry name" value="OS09G0542100 PROTEIN"/>
    <property type="match status" value="1"/>
</dbReference>
<evidence type="ECO:0000313" key="16">
    <source>
        <dbReference type="EMBL" id="JAT46351.1"/>
    </source>
</evidence>
<name>A0A1D1XVD0_9ARAE</name>
<dbReference type="FunFam" id="2.40.70.10:FF:000014">
    <property type="entry name" value="Aspartyl protease family protein 1"/>
    <property type="match status" value="1"/>
</dbReference>
<keyword evidence="4 12" id="KW-0645">Protease</keyword>
<proteinExistence type="inferred from homology"/>
<evidence type="ECO:0000256" key="6">
    <source>
        <dbReference type="ARBA" id="ARBA00022750"/>
    </source>
</evidence>
<keyword evidence="7 12" id="KW-0378">Hydrolase</keyword>
<sequence length="525" mass="56398">MAPPFALLLALLAVAASTPVGCEAATFGFDFHHRFSDTVRQWAESREWVAGRAGTWDWPEKESVEYYAALAEHDRVLRGRGLAGADSLLTFAAGNTTIRISTLGFLHYALVSVGTPSKSFLVALDTGSDLFWLPCDCKSCASTSARDYGLANIVFSIYSPNTSSTSKKIPCSNSYCDLQSQCSGAGSTCPYEVAYVSANTSSSGILVQDVLHLVTDDSRNETVQAQVIFGCGETQTGSFLDSAAPNGLFGLGLENISVPSILSRTGLTSDSFSMCFGRDGIGRITFGDEGSSDQHETPLNIHGSHPTYNVTVTGLRVGNSSIVGDFSALMDSGTSFTYLADPVYTSLTESFDSKIQDDRRTVDSSIPFEYCYTPRSNSSVVPTIGLKMKGGSKFPVTQPLIIVSTRTDTFYCLAVVQSRGLNIIGQNFMTGLLIVFDREKLVLGWKKFNCSDVEDSNPLPVNPRDPIAPSPSISVGPSSYNPEATETRNNSSQSPVLPTSSSSSLYLNSSRQIFLTLFLLSIAIL</sequence>
<feature type="chain" id="PRO_5008899713" evidence="14">
    <location>
        <begin position="25"/>
        <end position="525"/>
    </location>
</feature>
<dbReference type="PANTHER" id="PTHR13683">
    <property type="entry name" value="ASPARTYL PROTEASES"/>
    <property type="match status" value="1"/>
</dbReference>
<feature type="compositionally biased region" description="Pro residues" evidence="13">
    <location>
        <begin position="460"/>
        <end position="469"/>
    </location>
</feature>
<dbReference type="EMBL" id="GDJX01021585">
    <property type="protein sequence ID" value="JAT46351.1"/>
    <property type="molecule type" value="Transcribed_RNA"/>
</dbReference>
<evidence type="ECO:0000256" key="13">
    <source>
        <dbReference type="SAM" id="MobiDB-lite"/>
    </source>
</evidence>
<reference evidence="16" key="1">
    <citation type="submission" date="2015-07" db="EMBL/GenBank/DDBJ databases">
        <title>Transcriptome Assembly of Anthurium amnicola.</title>
        <authorList>
            <person name="Suzuki J."/>
        </authorList>
    </citation>
    <scope>NUCLEOTIDE SEQUENCE</scope>
</reference>
<evidence type="ECO:0000256" key="10">
    <source>
        <dbReference type="ARBA" id="ARBA00023288"/>
    </source>
</evidence>
<comment type="subcellular location">
    <subcellularLocation>
        <location evidence="1">Cell membrane</location>
        <topology evidence="1">Lipid-anchor</topology>
    </subcellularLocation>
</comment>
<dbReference type="InterPro" id="IPR033121">
    <property type="entry name" value="PEPTIDASE_A1"/>
</dbReference>
<dbReference type="PROSITE" id="PS51767">
    <property type="entry name" value="PEPTIDASE_A1"/>
    <property type="match status" value="1"/>
</dbReference>
<keyword evidence="5 14" id="KW-0732">Signal</keyword>
<keyword evidence="8" id="KW-0472">Membrane</keyword>
<dbReference type="InterPro" id="IPR021109">
    <property type="entry name" value="Peptidase_aspartic_dom_sf"/>
</dbReference>
<dbReference type="GO" id="GO:0006508">
    <property type="term" value="P:proteolysis"/>
    <property type="evidence" value="ECO:0007669"/>
    <property type="project" value="UniProtKB-KW"/>
</dbReference>
<keyword evidence="10" id="KW-0449">Lipoprotein</keyword>
<accession>A0A1D1XVD0</accession>
<dbReference type="InterPro" id="IPR001461">
    <property type="entry name" value="Aspartic_peptidase_A1"/>
</dbReference>
<feature type="signal peptide" evidence="14">
    <location>
        <begin position="1"/>
        <end position="24"/>
    </location>
</feature>
<feature type="compositionally biased region" description="Polar residues" evidence="13">
    <location>
        <begin position="471"/>
        <end position="490"/>
    </location>
</feature>
<organism evidence="16">
    <name type="scientific">Anthurium amnicola</name>
    <dbReference type="NCBI Taxonomy" id="1678845"/>
    <lineage>
        <taxon>Eukaryota</taxon>
        <taxon>Viridiplantae</taxon>
        <taxon>Streptophyta</taxon>
        <taxon>Embryophyta</taxon>
        <taxon>Tracheophyta</taxon>
        <taxon>Spermatophyta</taxon>
        <taxon>Magnoliopsida</taxon>
        <taxon>Liliopsida</taxon>
        <taxon>Araceae</taxon>
        <taxon>Pothoideae</taxon>
        <taxon>Potheae</taxon>
        <taxon>Anthurium</taxon>
    </lineage>
</organism>
<evidence type="ECO:0000256" key="4">
    <source>
        <dbReference type="ARBA" id="ARBA00022670"/>
    </source>
</evidence>
<protein>
    <submittedName>
        <fullName evidence="16">Aspartic proteinase-like protein 1</fullName>
    </submittedName>
</protein>
<dbReference type="Gene3D" id="2.40.70.10">
    <property type="entry name" value="Acid Proteases"/>
    <property type="match status" value="2"/>
</dbReference>
<feature type="region of interest" description="Disordered" evidence="13">
    <location>
        <begin position="457"/>
        <end position="496"/>
    </location>
</feature>
<dbReference type="InterPro" id="IPR032799">
    <property type="entry name" value="TAXi_C"/>
</dbReference>
<evidence type="ECO:0000256" key="8">
    <source>
        <dbReference type="ARBA" id="ARBA00023136"/>
    </source>
</evidence>
<dbReference type="FunFam" id="2.40.70.10:FF:000012">
    <property type="entry name" value="Aspartyl protease family protein 1"/>
    <property type="match status" value="1"/>
</dbReference>
<feature type="active site" evidence="11">
    <location>
        <position position="125"/>
    </location>
</feature>
<comment type="similarity">
    <text evidence="2 12">Belongs to the peptidase A1 family.</text>
</comment>
<evidence type="ECO:0000256" key="1">
    <source>
        <dbReference type="ARBA" id="ARBA00004193"/>
    </source>
</evidence>
<evidence type="ECO:0000256" key="9">
    <source>
        <dbReference type="ARBA" id="ARBA00023180"/>
    </source>
</evidence>
<evidence type="ECO:0000259" key="15">
    <source>
        <dbReference type="PROSITE" id="PS51767"/>
    </source>
</evidence>
<dbReference type="GO" id="GO:0004190">
    <property type="term" value="F:aspartic-type endopeptidase activity"/>
    <property type="evidence" value="ECO:0007669"/>
    <property type="project" value="UniProtKB-KW"/>
</dbReference>
<dbReference type="PRINTS" id="PR00792">
    <property type="entry name" value="PEPSIN"/>
</dbReference>
<evidence type="ECO:0000256" key="11">
    <source>
        <dbReference type="PIRSR" id="PIRSR601461-1"/>
    </source>
</evidence>
<dbReference type="AlphaFoldDB" id="A0A1D1XVD0"/>
<keyword evidence="3" id="KW-1003">Cell membrane</keyword>
<dbReference type="Pfam" id="PF14543">
    <property type="entry name" value="TAXi_N"/>
    <property type="match status" value="1"/>
</dbReference>
<evidence type="ECO:0000256" key="2">
    <source>
        <dbReference type="ARBA" id="ARBA00007447"/>
    </source>
</evidence>
<evidence type="ECO:0000256" key="5">
    <source>
        <dbReference type="ARBA" id="ARBA00022729"/>
    </source>
</evidence>
<dbReference type="SUPFAM" id="SSF50630">
    <property type="entry name" value="Acid proteases"/>
    <property type="match status" value="1"/>
</dbReference>
<evidence type="ECO:0000256" key="14">
    <source>
        <dbReference type="SAM" id="SignalP"/>
    </source>
</evidence>
<keyword evidence="6 12" id="KW-0064">Aspartyl protease</keyword>
<evidence type="ECO:0000256" key="12">
    <source>
        <dbReference type="RuleBase" id="RU000454"/>
    </source>
</evidence>
<evidence type="ECO:0000256" key="3">
    <source>
        <dbReference type="ARBA" id="ARBA00022475"/>
    </source>
</evidence>
<feature type="active site" evidence="11">
    <location>
        <position position="331"/>
    </location>
</feature>
<dbReference type="GO" id="GO:0005886">
    <property type="term" value="C:plasma membrane"/>
    <property type="evidence" value="ECO:0007669"/>
    <property type="project" value="UniProtKB-SubCell"/>
</dbReference>
<dbReference type="InterPro" id="IPR032861">
    <property type="entry name" value="TAXi_N"/>
</dbReference>
<keyword evidence="9" id="KW-0325">Glycoprotein</keyword>
<gene>
    <name evidence="16" type="primary">At5g10080_1</name>
    <name evidence="16" type="ORF">g.67202</name>
</gene>